<sequence length="117" mass="13646">MNPIFTDGYIHNLRLKSSTIITICNYSNAENEVDRAIKDTIASSSEFRTINVEQTPFIVAICKLYELKSATFLYAESIKKMEMTTIMFKPLRDKYFLVKRFSAQIYTFHNCKNHDIT</sequence>
<proteinExistence type="predicted"/>
<dbReference type="AlphaFoldDB" id="A0ABD2CW24"/>
<protein>
    <submittedName>
        <fullName evidence="1">Glutamate receptor 2-like</fullName>
    </submittedName>
</protein>
<accession>A0ABD2CW24</accession>
<dbReference type="Proteomes" id="UP001607303">
    <property type="component" value="Unassembled WGS sequence"/>
</dbReference>
<evidence type="ECO:0000313" key="1">
    <source>
        <dbReference type="EMBL" id="KAL2749300.1"/>
    </source>
</evidence>
<dbReference type="EMBL" id="JAYRBN010000027">
    <property type="protein sequence ID" value="KAL2749300.1"/>
    <property type="molecule type" value="Genomic_DNA"/>
</dbReference>
<reference evidence="1 2" key="1">
    <citation type="journal article" date="2024" name="Ann. Entomol. Soc. Am.">
        <title>Genomic analyses of the southern and eastern yellowjacket wasps (Hymenoptera: Vespidae) reveal evolutionary signatures of social life.</title>
        <authorList>
            <person name="Catto M.A."/>
            <person name="Caine P.B."/>
            <person name="Orr S.E."/>
            <person name="Hunt B.G."/>
            <person name="Goodisman M.A.D."/>
        </authorList>
    </citation>
    <scope>NUCLEOTIDE SEQUENCE [LARGE SCALE GENOMIC DNA]</scope>
    <source>
        <strain evidence="1">232</strain>
        <tissue evidence="1">Head and thorax</tissue>
    </source>
</reference>
<gene>
    <name evidence="1" type="ORF">V1477_002240</name>
</gene>
<keyword evidence="2" id="KW-1185">Reference proteome</keyword>
<comment type="caution">
    <text evidence="1">The sequence shown here is derived from an EMBL/GenBank/DDBJ whole genome shotgun (WGS) entry which is preliminary data.</text>
</comment>
<evidence type="ECO:0000313" key="2">
    <source>
        <dbReference type="Proteomes" id="UP001607303"/>
    </source>
</evidence>
<organism evidence="1 2">
    <name type="scientific">Vespula maculifrons</name>
    <name type="common">Eastern yellow jacket</name>
    <name type="synonym">Wasp</name>
    <dbReference type="NCBI Taxonomy" id="7453"/>
    <lineage>
        <taxon>Eukaryota</taxon>
        <taxon>Metazoa</taxon>
        <taxon>Ecdysozoa</taxon>
        <taxon>Arthropoda</taxon>
        <taxon>Hexapoda</taxon>
        <taxon>Insecta</taxon>
        <taxon>Pterygota</taxon>
        <taxon>Neoptera</taxon>
        <taxon>Endopterygota</taxon>
        <taxon>Hymenoptera</taxon>
        <taxon>Apocrita</taxon>
        <taxon>Aculeata</taxon>
        <taxon>Vespoidea</taxon>
        <taxon>Vespidae</taxon>
        <taxon>Vespinae</taxon>
        <taxon>Vespula</taxon>
    </lineage>
</organism>
<name>A0ABD2CW24_VESMC</name>